<dbReference type="STRING" id="2512241.A0A553HX61"/>
<dbReference type="EMBL" id="VFLP01000035">
    <property type="protein sequence ID" value="TRX92538.1"/>
    <property type="molecule type" value="Genomic_DNA"/>
</dbReference>
<feature type="compositionally biased region" description="Basic residues" evidence="1">
    <location>
        <begin position="82"/>
        <end position="92"/>
    </location>
</feature>
<comment type="caution">
    <text evidence="2">The sequence shown here is derived from an EMBL/GenBank/DDBJ whole genome shotgun (WGS) entry which is preliminary data.</text>
</comment>
<accession>A0A553HX61</accession>
<evidence type="ECO:0000256" key="1">
    <source>
        <dbReference type="SAM" id="MobiDB-lite"/>
    </source>
</evidence>
<proteinExistence type="predicted"/>
<evidence type="ECO:0000313" key="3">
    <source>
        <dbReference type="Proteomes" id="UP000319160"/>
    </source>
</evidence>
<feature type="compositionally biased region" description="Low complexity" evidence="1">
    <location>
        <begin position="33"/>
        <end position="44"/>
    </location>
</feature>
<feature type="region of interest" description="Disordered" evidence="1">
    <location>
        <begin position="28"/>
        <end position="60"/>
    </location>
</feature>
<keyword evidence="3" id="KW-1185">Reference proteome</keyword>
<protein>
    <submittedName>
        <fullName evidence="2">Uncharacterized protein</fullName>
    </submittedName>
</protein>
<name>A0A553HX61_9PEZI</name>
<reference evidence="3" key="1">
    <citation type="submission" date="2019-06" db="EMBL/GenBank/DDBJ databases">
        <title>Draft genome sequence of the griseofulvin-producing fungus Xylaria cubensis strain G536.</title>
        <authorList>
            <person name="Mead M.E."/>
            <person name="Raja H.A."/>
            <person name="Steenwyk J.L."/>
            <person name="Knowles S.L."/>
            <person name="Oberlies N.H."/>
            <person name="Rokas A."/>
        </authorList>
    </citation>
    <scope>NUCLEOTIDE SEQUENCE [LARGE SCALE GENOMIC DNA]</scope>
    <source>
        <strain evidence="3">G536</strain>
    </source>
</reference>
<dbReference type="OrthoDB" id="10659054at2759"/>
<evidence type="ECO:0000313" key="2">
    <source>
        <dbReference type="EMBL" id="TRX92538.1"/>
    </source>
</evidence>
<dbReference type="Proteomes" id="UP000319160">
    <property type="component" value="Unassembled WGS sequence"/>
</dbReference>
<organism evidence="2 3">
    <name type="scientific">Xylaria flabelliformis</name>
    <dbReference type="NCBI Taxonomy" id="2512241"/>
    <lineage>
        <taxon>Eukaryota</taxon>
        <taxon>Fungi</taxon>
        <taxon>Dikarya</taxon>
        <taxon>Ascomycota</taxon>
        <taxon>Pezizomycotina</taxon>
        <taxon>Sordariomycetes</taxon>
        <taxon>Xylariomycetidae</taxon>
        <taxon>Xylariales</taxon>
        <taxon>Xylariaceae</taxon>
        <taxon>Xylaria</taxon>
    </lineage>
</organism>
<dbReference type="AlphaFoldDB" id="A0A553HX61"/>
<feature type="region of interest" description="Disordered" evidence="1">
    <location>
        <begin position="72"/>
        <end position="92"/>
    </location>
</feature>
<gene>
    <name evidence="2" type="ORF">FHL15_006465</name>
</gene>
<sequence length="92" mass="9705">MSAVQADTTPIGSRPYLHSIDLNHHYKDKTADSMPTSAMSPSTTHVLSTPPKLHSSFSAGEIPTVKTMSAAGLSSANAHAQQHFHNHKAGTA</sequence>